<dbReference type="SMART" id="SM00847">
    <property type="entry name" value="HA2"/>
    <property type="match status" value="1"/>
</dbReference>
<dbReference type="Pfam" id="PF04408">
    <property type="entry name" value="WHD_HA2"/>
    <property type="match status" value="1"/>
</dbReference>
<name>A0ABV6P0Q7_9ACTN</name>
<proteinExistence type="predicted"/>
<dbReference type="SUPFAM" id="SSF52540">
    <property type="entry name" value="P-loop containing nucleoside triphosphate hydrolases"/>
    <property type="match status" value="1"/>
</dbReference>
<dbReference type="Pfam" id="PF21010">
    <property type="entry name" value="HA2_C"/>
    <property type="match status" value="1"/>
</dbReference>
<evidence type="ECO:0000256" key="1">
    <source>
        <dbReference type="ARBA" id="ARBA00022741"/>
    </source>
</evidence>
<protein>
    <submittedName>
        <fullName evidence="8">ATP-dependent RNA helicase HrpA</fullName>
        <ecNumber evidence="8">3.6.4.13</ecNumber>
    </submittedName>
</protein>
<organism evidence="8 9">
    <name type="scientific">Plantactinospora siamensis</name>
    <dbReference type="NCBI Taxonomy" id="555372"/>
    <lineage>
        <taxon>Bacteria</taxon>
        <taxon>Bacillati</taxon>
        <taxon>Actinomycetota</taxon>
        <taxon>Actinomycetes</taxon>
        <taxon>Micromonosporales</taxon>
        <taxon>Micromonosporaceae</taxon>
        <taxon>Plantactinospora</taxon>
    </lineage>
</organism>
<dbReference type="Proteomes" id="UP001589894">
    <property type="component" value="Unassembled WGS sequence"/>
</dbReference>
<dbReference type="InterPro" id="IPR014001">
    <property type="entry name" value="Helicase_ATP-bd"/>
</dbReference>
<reference evidence="8 9" key="1">
    <citation type="submission" date="2024-09" db="EMBL/GenBank/DDBJ databases">
        <authorList>
            <person name="Sun Q."/>
            <person name="Mori K."/>
        </authorList>
    </citation>
    <scope>NUCLEOTIDE SEQUENCE [LARGE SCALE GENOMIC DNA]</scope>
    <source>
        <strain evidence="8 9">TBRC 2205</strain>
    </source>
</reference>
<dbReference type="PANTHER" id="PTHR18934">
    <property type="entry name" value="ATP-DEPENDENT RNA HELICASE"/>
    <property type="match status" value="1"/>
</dbReference>
<feature type="compositionally biased region" description="Gly residues" evidence="5">
    <location>
        <begin position="717"/>
        <end position="742"/>
    </location>
</feature>
<feature type="region of interest" description="Disordered" evidence="5">
    <location>
        <begin position="698"/>
        <end position="742"/>
    </location>
</feature>
<dbReference type="RefSeq" id="WP_377341439.1">
    <property type="nucleotide sequence ID" value="NZ_JBHLUE010000017.1"/>
</dbReference>
<evidence type="ECO:0000256" key="4">
    <source>
        <dbReference type="ARBA" id="ARBA00022840"/>
    </source>
</evidence>
<keyword evidence="2 8" id="KW-0378">Hydrolase</keyword>
<dbReference type="NCBIfam" id="TIGR01967">
    <property type="entry name" value="DEAH_box_HrpA"/>
    <property type="match status" value="2"/>
</dbReference>
<dbReference type="GO" id="GO:0016787">
    <property type="term" value="F:hydrolase activity"/>
    <property type="evidence" value="ECO:0007669"/>
    <property type="project" value="UniProtKB-KW"/>
</dbReference>
<accession>A0ABV6P0Q7</accession>
<dbReference type="Gene3D" id="3.40.50.300">
    <property type="entry name" value="P-loop containing nucleotide triphosphate hydrolases"/>
    <property type="match status" value="2"/>
</dbReference>
<gene>
    <name evidence="8" type="primary">hrpA</name>
    <name evidence="8" type="ORF">ACFFHU_21030</name>
</gene>
<dbReference type="SMART" id="SM00487">
    <property type="entry name" value="DEXDc"/>
    <property type="match status" value="1"/>
</dbReference>
<feature type="domain" description="Helicase ATP-binding" evidence="6">
    <location>
        <begin position="159"/>
        <end position="322"/>
    </location>
</feature>
<dbReference type="InterPro" id="IPR011545">
    <property type="entry name" value="DEAD/DEAH_box_helicase_dom"/>
</dbReference>
<evidence type="ECO:0000259" key="7">
    <source>
        <dbReference type="PROSITE" id="PS51194"/>
    </source>
</evidence>
<dbReference type="InterPro" id="IPR024590">
    <property type="entry name" value="HrpA_C"/>
</dbReference>
<dbReference type="Pfam" id="PF00270">
    <property type="entry name" value="DEAD"/>
    <property type="match status" value="1"/>
</dbReference>
<evidence type="ECO:0000256" key="5">
    <source>
        <dbReference type="SAM" id="MobiDB-lite"/>
    </source>
</evidence>
<keyword evidence="9" id="KW-1185">Reference proteome</keyword>
<dbReference type="SMART" id="SM00490">
    <property type="entry name" value="HELICc"/>
    <property type="match status" value="1"/>
</dbReference>
<feature type="region of interest" description="Disordered" evidence="5">
    <location>
        <begin position="1"/>
        <end position="78"/>
    </location>
</feature>
<dbReference type="InterPro" id="IPR007502">
    <property type="entry name" value="Helicase-assoc_dom"/>
</dbReference>
<dbReference type="PANTHER" id="PTHR18934:SF99">
    <property type="entry name" value="ATP-DEPENDENT RNA HELICASE DHX37-RELATED"/>
    <property type="match status" value="1"/>
</dbReference>
<evidence type="ECO:0000313" key="9">
    <source>
        <dbReference type="Proteomes" id="UP001589894"/>
    </source>
</evidence>
<dbReference type="InterPro" id="IPR027417">
    <property type="entry name" value="P-loop_NTPase"/>
</dbReference>
<dbReference type="CDD" id="cd17989">
    <property type="entry name" value="DEXHc_HrpA"/>
    <property type="match status" value="1"/>
</dbReference>
<feature type="domain" description="Helicase C-terminal" evidence="7">
    <location>
        <begin position="364"/>
        <end position="536"/>
    </location>
</feature>
<comment type="caution">
    <text evidence="8">The sequence shown here is derived from an EMBL/GenBank/DDBJ whole genome shotgun (WGS) entry which is preliminary data.</text>
</comment>
<dbReference type="InterPro" id="IPR001650">
    <property type="entry name" value="Helicase_C-like"/>
</dbReference>
<keyword evidence="1" id="KW-0547">Nucleotide-binding</keyword>
<dbReference type="Pfam" id="PF00271">
    <property type="entry name" value="Helicase_C"/>
    <property type="match status" value="1"/>
</dbReference>
<sequence>MQTPPPAALDSPAADSTGAEPTSAQPSSAAPASAEPTSAGPTAAEPTNAQRSSAGPTSAGPSSAGPTSAGPVGAERTARAAAELTARVAALGQADERRIRRRLDGTRRIRDPRRREQAMAQITADVAAAEERLAARRAALPKIVYPAELPVSERRDEIAAAIRDHQVVIVAGETGSGKTTQLPKICLELGRGLRGRIGHTQPRRLAARTVADRIASELGTELGDVVGYKVRFTDQVGDRTLVKLMTDGILLTELQHDRMLRQYDTLIIDEAHERSLNIDFILGYLRQLLPQRPDLKVIITSATIDPDRFARHFAAPGRDGEEPVPAPIVEVSGRTYPVEVRYRPLVETAEDDDDTDTVRDQIQAIGDAVEELAAEGRGDILVFLSGEREIRDTADALGKLVQRAPALRGTEILPLYARLSTAEQHRVFQSHSARRVVLATNVAETSLTVPGIKYVVDPGTARISRYSNRLKVQRLPIEPISQASANQRKGRCGRTSDGICIRLYDEQDFLARPEFTDPEILRTNLASVILQMTAIGLGDIAAFPFVEPPERRNVTAGVNLLSELNALDPAGTETDRRLTPLGRRLAQLPVDPRLARMVLEGERIGCTGEVVVIAAALSIQDPRERPADRQAQADQAHARFTDRESDFVTFLNLWRYLREQQRELSSSAFRRMCKAEYLNYLRVREWQDIVSQLRQALRTQESGDGRRGRRGPAAAGANGGAGAAGGADGGVGTDGGGAAGRRGIGGDLPAEIDTPRVHQALLAGLLSHLGLKDANTKNEYLGARGAKFGIFPGSALFKKPPRWVMAAELVETSRLWGRVVGRIEPEWVEPLAQHLVKRSYSEPHWEKKQGAVMAYEKVTLYGLPLVASRKVNYGRIDPGLSRELFIRHALVEGDWQTHHRFFADNRALLDEVAELEDRARRRDILVDDETVFEFYDQRIPADVVSARHFDAWWKKTRREQPDLLTFTRELLINAGRGGVAEADYPDEWHADGVSLPVSYAFDPGTAADGVTVDIPLPLLNQVPAESFEWQVPGLREELVIALIRSLPKAIRRNFVPVPDFARAALASIRPGAEPLLDALTRELRRMTGVTVPREAWDPARLPAHLRVNFRVLGDDSKPVAEGRDLPALQRELRPRVRQVVAAAAPDLARTGLTDWTIGALPRTVEQVRAGYPVIAYPALVDEGDTAGVRVFDSEVEQVTAHWAGTRRLLRLTVPSPAKFLQGRLSNETKLALSRNPHGGVQALIADAAGAAIDKLMADAGGPAWDADGFAALRDRVRADLVDTVVETMDRVRRVLAVAYEVEQRLGATRNLAVVAALADIRGQLGELVHAGFITETGYDRLPDLLRYLTAIQRRLDRLAGNPQRDKSQQDRIAVVRKEYADLLAALPPARRSSAPVQAIRWMIEELRVNVFAQALGTPYPVSEQRIYRAMDEAEGR</sequence>
<dbReference type="SMART" id="SM00382">
    <property type="entry name" value="AAA"/>
    <property type="match status" value="1"/>
</dbReference>
<dbReference type="Pfam" id="PF07717">
    <property type="entry name" value="OB_NTP_bind"/>
    <property type="match status" value="1"/>
</dbReference>
<dbReference type="Gene3D" id="1.20.120.1080">
    <property type="match status" value="1"/>
</dbReference>
<dbReference type="InterPro" id="IPR048333">
    <property type="entry name" value="HA2_WH"/>
</dbReference>
<dbReference type="PROSITE" id="PS51194">
    <property type="entry name" value="HELICASE_CTER"/>
    <property type="match status" value="1"/>
</dbReference>
<feature type="compositionally biased region" description="Low complexity" evidence="5">
    <location>
        <begin position="8"/>
        <end position="78"/>
    </location>
</feature>
<evidence type="ECO:0000259" key="6">
    <source>
        <dbReference type="PROSITE" id="PS51192"/>
    </source>
</evidence>
<dbReference type="InterPro" id="IPR011709">
    <property type="entry name" value="DEAD-box_helicase_OB_fold"/>
</dbReference>
<dbReference type="EMBL" id="JBHLUE010000017">
    <property type="protein sequence ID" value="MFC0566611.1"/>
    <property type="molecule type" value="Genomic_DNA"/>
</dbReference>
<evidence type="ECO:0000256" key="3">
    <source>
        <dbReference type="ARBA" id="ARBA00022806"/>
    </source>
</evidence>
<dbReference type="GO" id="GO:0003724">
    <property type="term" value="F:RNA helicase activity"/>
    <property type="evidence" value="ECO:0007669"/>
    <property type="project" value="UniProtKB-EC"/>
</dbReference>
<evidence type="ECO:0000313" key="8">
    <source>
        <dbReference type="EMBL" id="MFC0566611.1"/>
    </source>
</evidence>
<dbReference type="InterPro" id="IPR003593">
    <property type="entry name" value="AAA+_ATPase"/>
</dbReference>
<dbReference type="EC" id="3.6.4.13" evidence="8"/>
<dbReference type="CDD" id="cd18791">
    <property type="entry name" value="SF2_C_RHA"/>
    <property type="match status" value="1"/>
</dbReference>
<keyword evidence="3 8" id="KW-0347">Helicase</keyword>
<evidence type="ECO:0000256" key="2">
    <source>
        <dbReference type="ARBA" id="ARBA00022801"/>
    </source>
</evidence>
<dbReference type="Pfam" id="PF11898">
    <property type="entry name" value="DUF3418"/>
    <property type="match status" value="1"/>
</dbReference>
<keyword evidence="4" id="KW-0067">ATP-binding</keyword>
<dbReference type="InterPro" id="IPR010222">
    <property type="entry name" value="RNA_helicase_HrpA"/>
</dbReference>
<dbReference type="PROSITE" id="PS51192">
    <property type="entry name" value="HELICASE_ATP_BIND_1"/>
    <property type="match status" value="1"/>
</dbReference>